<dbReference type="SUPFAM" id="SSF81383">
    <property type="entry name" value="F-box domain"/>
    <property type="match status" value="1"/>
</dbReference>
<name>A0A377G9X0_9GAMM</name>
<dbReference type="EMBL" id="UGGT01000001">
    <property type="protein sequence ID" value="STO21290.1"/>
    <property type="molecule type" value="Genomic_DNA"/>
</dbReference>
<dbReference type="Proteomes" id="UP000254554">
    <property type="component" value="Unassembled WGS sequence"/>
</dbReference>
<protein>
    <recommendedName>
        <fullName evidence="1">F-box domain-containing protein</fullName>
    </recommendedName>
</protein>
<reference evidence="2 3" key="1">
    <citation type="submission" date="2018-06" db="EMBL/GenBank/DDBJ databases">
        <authorList>
            <consortium name="Pathogen Informatics"/>
            <person name="Doyle S."/>
        </authorList>
    </citation>
    <scope>NUCLEOTIDE SEQUENCE [LARGE SCALE GENOMIC DNA]</scope>
    <source>
        <strain evidence="2 3">NCTC11370</strain>
    </source>
</reference>
<dbReference type="PROSITE" id="PS50181">
    <property type="entry name" value="FBOX"/>
    <property type="match status" value="1"/>
</dbReference>
<proteinExistence type="predicted"/>
<evidence type="ECO:0000313" key="2">
    <source>
        <dbReference type="EMBL" id="STO21290.1"/>
    </source>
</evidence>
<dbReference type="InterPro" id="IPR036047">
    <property type="entry name" value="F-box-like_dom_sf"/>
</dbReference>
<dbReference type="RefSeq" id="WP_019349725.1">
    <property type="nucleotide sequence ID" value="NZ_UGGT01000001.1"/>
</dbReference>
<evidence type="ECO:0000259" key="1">
    <source>
        <dbReference type="PROSITE" id="PS50181"/>
    </source>
</evidence>
<sequence>MLNLPYELNILIVQGLSRKDWLSLRLVNSVWKSIITAAATIHLNSIQQQLSELSAINYNSLSQKLILEVESVRMQNRVGESEAEKKLKLICKGVESLREPLAKFLFFTEQLEVLDHALIQKRNSLNPFIFKIGLMSRQGKVNEIIAPALKICNDFSQSSWFQKMLICIKLNPKHHVAQAFAQAILKVEEQKAIIDAEEEDSLRPRINRLLPLPARSDDEQCHIPLTVSLPSLHNILAISPPRIPAPELKSYKSIKRQP</sequence>
<dbReference type="GeneID" id="93292071"/>
<evidence type="ECO:0000313" key="3">
    <source>
        <dbReference type="Proteomes" id="UP000254554"/>
    </source>
</evidence>
<dbReference type="OrthoDB" id="10002680at2"/>
<gene>
    <name evidence="2" type="ORF">NCTC11370_01355</name>
</gene>
<accession>A0A377G9X0</accession>
<keyword evidence="3" id="KW-1185">Reference proteome</keyword>
<dbReference type="AlphaFoldDB" id="A0A377G9X0"/>
<feature type="domain" description="F-box" evidence="1">
    <location>
        <begin position="1"/>
        <end position="50"/>
    </location>
</feature>
<dbReference type="Pfam" id="PF00646">
    <property type="entry name" value="F-box"/>
    <property type="match status" value="1"/>
</dbReference>
<organism evidence="2 3">
    <name type="scientific">Fluoribacter dumoffii</name>
    <dbReference type="NCBI Taxonomy" id="463"/>
    <lineage>
        <taxon>Bacteria</taxon>
        <taxon>Pseudomonadati</taxon>
        <taxon>Pseudomonadota</taxon>
        <taxon>Gammaproteobacteria</taxon>
        <taxon>Legionellales</taxon>
        <taxon>Legionellaceae</taxon>
        <taxon>Fluoribacter</taxon>
    </lineage>
</organism>
<dbReference type="InterPro" id="IPR001810">
    <property type="entry name" value="F-box_dom"/>
</dbReference>